<dbReference type="InterPro" id="IPR002306">
    <property type="entry name" value="Trp-tRNA-ligase"/>
</dbReference>
<dbReference type="SUPFAM" id="SSF52374">
    <property type="entry name" value="Nucleotidylyl transferase"/>
    <property type="match status" value="1"/>
</dbReference>
<dbReference type="InterPro" id="IPR002305">
    <property type="entry name" value="aa-tRNA-synth_Ic"/>
</dbReference>
<dbReference type="InterPro" id="IPR001412">
    <property type="entry name" value="aa-tRNA-synth_I_CS"/>
</dbReference>
<dbReference type="CDD" id="cd00806">
    <property type="entry name" value="TrpRS_core"/>
    <property type="match status" value="1"/>
</dbReference>
<dbReference type="Gene3D" id="3.40.50.620">
    <property type="entry name" value="HUPs"/>
    <property type="match status" value="1"/>
</dbReference>
<evidence type="ECO:0000313" key="10">
    <source>
        <dbReference type="EMBL" id="UOQ44383.1"/>
    </source>
</evidence>
<dbReference type="EMBL" id="CP095073">
    <property type="protein sequence ID" value="UOQ44383.1"/>
    <property type="molecule type" value="Genomic_DNA"/>
</dbReference>
<evidence type="ECO:0000256" key="4">
    <source>
        <dbReference type="ARBA" id="ARBA00022741"/>
    </source>
</evidence>
<dbReference type="RefSeq" id="WP_244710298.1">
    <property type="nucleotide sequence ID" value="NZ_CP095073.1"/>
</dbReference>
<dbReference type="InterPro" id="IPR050203">
    <property type="entry name" value="Trp-tRNA_synthetase"/>
</dbReference>
<dbReference type="Proteomes" id="UP000831787">
    <property type="component" value="Chromosome"/>
</dbReference>
<dbReference type="PANTHER" id="PTHR43766:SF1">
    <property type="entry name" value="TRYPTOPHAN--TRNA LIGASE, MITOCHONDRIAL"/>
    <property type="match status" value="1"/>
</dbReference>
<dbReference type="NCBIfam" id="NF009207">
    <property type="entry name" value="PRK12556.1"/>
    <property type="match status" value="1"/>
</dbReference>
<gene>
    <name evidence="10" type="ORF">MUN89_21590</name>
</gene>
<dbReference type="GO" id="GO:0004830">
    <property type="term" value="F:tryptophan-tRNA ligase activity"/>
    <property type="evidence" value="ECO:0007669"/>
    <property type="project" value="UniProtKB-EC"/>
</dbReference>
<organism evidence="10 11">
    <name type="scientific">Halobacillus salinarum</name>
    <dbReference type="NCBI Taxonomy" id="2932257"/>
    <lineage>
        <taxon>Bacteria</taxon>
        <taxon>Bacillati</taxon>
        <taxon>Bacillota</taxon>
        <taxon>Bacilli</taxon>
        <taxon>Bacillales</taxon>
        <taxon>Bacillaceae</taxon>
        <taxon>Halobacillus</taxon>
    </lineage>
</organism>
<keyword evidence="5 9" id="KW-0067">ATP-binding</keyword>
<dbReference type="Pfam" id="PF00579">
    <property type="entry name" value="tRNA-synt_1b"/>
    <property type="match status" value="1"/>
</dbReference>
<evidence type="ECO:0000256" key="9">
    <source>
        <dbReference type="RuleBase" id="RU363036"/>
    </source>
</evidence>
<dbReference type="PRINTS" id="PR01039">
    <property type="entry name" value="TRNASYNTHTRP"/>
</dbReference>
<dbReference type="InterPro" id="IPR014729">
    <property type="entry name" value="Rossmann-like_a/b/a_fold"/>
</dbReference>
<dbReference type="EC" id="6.1.1.2" evidence="2 8"/>
<dbReference type="NCBIfam" id="TIGR00233">
    <property type="entry name" value="trpS"/>
    <property type="match status" value="1"/>
</dbReference>
<keyword evidence="4 9" id="KW-0547">Nucleotide-binding</keyword>
<dbReference type="PROSITE" id="PS00178">
    <property type="entry name" value="AA_TRNA_LIGASE_I"/>
    <property type="match status" value="1"/>
</dbReference>
<dbReference type="Gene3D" id="1.10.240.10">
    <property type="entry name" value="Tyrosyl-Transfer RNA Synthetase"/>
    <property type="match status" value="1"/>
</dbReference>
<sequence>MKRIITGIKPTGTPHVGNYLGAIKPALKLAAEEEHQSMYFIADLHALNSIHNRSKLKSLTYEVAAAWLALGLDPERSLFYRQSDIKELPELHWILSSVTGKGLMNRAHAYKAQVEQNNREGRDRDDGVNMGLFNYPILMAADILLFNGSEVPVGKDNRQHLEMAKDIGESFNRLYGSTFDLPTPVFAEGSEIIPGLDGRKMSKSYGNTIPLFTEEKSLHKLVKRIVTDSLPPEAPKDREGSPLFTLFREFATPIETEQMAHAFQKGIGYGEIKEELFLVMNRVIAGPRVKYRHLLENTDEIDKCLKDGGSKVRKEAAEHMDRIRERVGL</sequence>
<evidence type="ECO:0000256" key="6">
    <source>
        <dbReference type="ARBA" id="ARBA00022917"/>
    </source>
</evidence>
<evidence type="ECO:0000256" key="3">
    <source>
        <dbReference type="ARBA" id="ARBA00022598"/>
    </source>
</evidence>
<keyword evidence="6 9" id="KW-0648">Protein biosynthesis</keyword>
<reference evidence="10 11" key="1">
    <citation type="submission" date="2022-04" db="EMBL/GenBank/DDBJ databases">
        <title>Halobacillus sp. isolated from saltern.</title>
        <authorList>
            <person name="Won M."/>
            <person name="Lee C.-M."/>
            <person name="Woen H.-Y."/>
            <person name="Kwon S.-W."/>
        </authorList>
    </citation>
    <scope>NUCLEOTIDE SEQUENCE [LARGE SCALE GENOMIC DNA]</scope>
    <source>
        <strain evidence="10 11">SSBR10-3</strain>
    </source>
</reference>
<evidence type="ECO:0000256" key="7">
    <source>
        <dbReference type="ARBA" id="ARBA00023146"/>
    </source>
</evidence>
<keyword evidence="7 9" id="KW-0030">Aminoacyl-tRNA synthetase</keyword>
<dbReference type="PANTHER" id="PTHR43766">
    <property type="entry name" value="TRYPTOPHAN--TRNA LIGASE, MITOCHONDRIAL"/>
    <property type="match status" value="1"/>
</dbReference>
<keyword evidence="11" id="KW-1185">Reference proteome</keyword>
<evidence type="ECO:0000256" key="1">
    <source>
        <dbReference type="ARBA" id="ARBA00005594"/>
    </source>
</evidence>
<evidence type="ECO:0000256" key="8">
    <source>
        <dbReference type="NCBIfam" id="TIGR00233"/>
    </source>
</evidence>
<proteinExistence type="inferred from homology"/>
<evidence type="ECO:0000313" key="11">
    <source>
        <dbReference type="Proteomes" id="UP000831787"/>
    </source>
</evidence>
<name>A0ABY4EJX6_9BACI</name>
<comment type="similarity">
    <text evidence="1 9">Belongs to the class-I aminoacyl-tRNA synthetase family.</text>
</comment>
<accession>A0ABY4EJX6</accession>
<keyword evidence="3 9" id="KW-0436">Ligase</keyword>
<evidence type="ECO:0000256" key="5">
    <source>
        <dbReference type="ARBA" id="ARBA00022840"/>
    </source>
</evidence>
<evidence type="ECO:0000256" key="2">
    <source>
        <dbReference type="ARBA" id="ARBA00013161"/>
    </source>
</evidence>
<protein>
    <recommendedName>
        <fullName evidence="2 8">Tryptophan--tRNA ligase</fullName>
        <ecNumber evidence="2 8">6.1.1.2</ecNumber>
    </recommendedName>
</protein>